<evidence type="ECO:0000313" key="3">
    <source>
        <dbReference type="EMBL" id="TMI87605.1"/>
    </source>
</evidence>
<sequence>MRALALVVAAAVIVGILWDAFETIVLPRRVSRRLRLARLTLVPTWGLISSVFRRWPPGGRRENLLGYYGPLAVILLLASWAAGLILGFALLLWGLGSPLAGPDGRPVLGTDIYLSGTTFFTLGLGDVTPRSWGARAITVAEAGIGFSFLALVISYLPVLYQSFSRREVRIALLDAWAGSPPTAVELVRRLAAYDHTEAFGPFLDQWESWAAELLETHISYPILCFFRSQHDNQSWLAALTTVLDACALAMVGLHGVPSRGAALAFAMARHAVVDLSQVLNRAPRPPQGDRLPASDLARVRAVLAEAGIGLRHGREADAQLAELRRMYEPYVNSLSGLLLMPLPAWLPAPGVKDNWQKSAWK</sequence>
<keyword evidence="3" id="KW-0407">Ion channel</keyword>
<keyword evidence="3" id="KW-0813">Transport</keyword>
<accession>A0A537JVN1</accession>
<dbReference type="Gene3D" id="1.10.287.70">
    <property type="match status" value="1"/>
</dbReference>
<dbReference type="AlphaFoldDB" id="A0A537JVN1"/>
<gene>
    <name evidence="3" type="ORF">E6H00_15005</name>
</gene>
<organism evidence="3 4">
    <name type="scientific">Candidatus Segetimicrobium genomatis</name>
    <dbReference type="NCBI Taxonomy" id="2569760"/>
    <lineage>
        <taxon>Bacteria</taxon>
        <taxon>Bacillati</taxon>
        <taxon>Candidatus Sysuimicrobiota</taxon>
        <taxon>Candidatus Sysuimicrobiia</taxon>
        <taxon>Candidatus Sysuimicrobiales</taxon>
        <taxon>Candidatus Segetimicrobiaceae</taxon>
        <taxon>Candidatus Segetimicrobium</taxon>
    </lineage>
</organism>
<protein>
    <submittedName>
        <fullName evidence="3">Two pore domain potassium channel family protein</fullName>
    </submittedName>
</protein>
<dbReference type="EMBL" id="VBAK01000153">
    <property type="protein sequence ID" value="TMI87605.1"/>
    <property type="molecule type" value="Genomic_DNA"/>
</dbReference>
<proteinExistence type="predicted"/>
<dbReference type="GO" id="GO:0034220">
    <property type="term" value="P:monoatomic ion transmembrane transport"/>
    <property type="evidence" value="ECO:0007669"/>
    <property type="project" value="UniProtKB-KW"/>
</dbReference>
<keyword evidence="1" id="KW-0472">Membrane</keyword>
<feature type="transmembrane region" description="Helical" evidence="1">
    <location>
        <begin position="6"/>
        <end position="24"/>
    </location>
</feature>
<evidence type="ECO:0000256" key="1">
    <source>
        <dbReference type="SAM" id="Phobius"/>
    </source>
</evidence>
<dbReference type="Pfam" id="PF07885">
    <property type="entry name" value="Ion_trans_2"/>
    <property type="match status" value="1"/>
</dbReference>
<keyword evidence="1" id="KW-1133">Transmembrane helix</keyword>
<reference evidence="3 4" key="1">
    <citation type="journal article" date="2019" name="Nat. Microbiol.">
        <title>Mediterranean grassland soil C-N compound turnover is dependent on rainfall and depth, and is mediated by genomically divergent microorganisms.</title>
        <authorList>
            <person name="Diamond S."/>
            <person name="Andeer P.F."/>
            <person name="Li Z."/>
            <person name="Crits-Christoph A."/>
            <person name="Burstein D."/>
            <person name="Anantharaman K."/>
            <person name="Lane K.R."/>
            <person name="Thomas B.C."/>
            <person name="Pan C."/>
            <person name="Northen T.R."/>
            <person name="Banfield J.F."/>
        </authorList>
    </citation>
    <scope>NUCLEOTIDE SEQUENCE [LARGE SCALE GENOMIC DNA]</scope>
    <source>
        <strain evidence="3">NP_3</strain>
    </source>
</reference>
<evidence type="ECO:0000313" key="4">
    <source>
        <dbReference type="Proteomes" id="UP000318509"/>
    </source>
</evidence>
<dbReference type="InterPro" id="IPR013099">
    <property type="entry name" value="K_chnl_dom"/>
</dbReference>
<name>A0A537JVN1_9BACT</name>
<comment type="caution">
    <text evidence="3">The sequence shown here is derived from an EMBL/GenBank/DDBJ whole genome shotgun (WGS) entry which is preliminary data.</text>
</comment>
<feature type="domain" description="Potassium channel" evidence="2">
    <location>
        <begin position="111"/>
        <end position="156"/>
    </location>
</feature>
<dbReference type="SUPFAM" id="SSF81324">
    <property type="entry name" value="Voltage-gated potassium channels"/>
    <property type="match status" value="1"/>
</dbReference>
<feature type="transmembrane region" description="Helical" evidence="1">
    <location>
        <begin position="67"/>
        <end position="95"/>
    </location>
</feature>
<keyword evidence="3" id="KW-0406">Ion transport</keyword>
<evidence type="ECO:0000259" key="2">
    <source>
        <dbReference type="Pfam" id="PF07885"/>
    </source>
</evidence>
<keyword evidence="1" id="KW-0812">Transmembrane</keyword>
<feature type="transmembrane region" description="Helical" evidence="1">
    <location>
        <begin position="137"/>
        <end position="160"/>
    </location>
</feature>
<dbReference type="Proteomes" id="UP000318509">
    <property type="component" value="Unassembled WGS sequence"/>
</dbReference>